<organism evidence="2">
    <name type="scientific">Bodo saltans virus</name>
    <dbReference type="NCBI Taxonomy" id="2024608"/>
    <lineage>
        <taxon>Viruses</taxon>
        <taxon>Varidnaviria</taxon>
        <taxon>Bamfordvirae</taxon>
        <taxon>Nucleocytoviricota</taxon>
        <taxon>Megaviricetes</taxon>
        <taxon>Imitervirales</taxon>
        <taxon>Mimiviridae</taxon>
        <taxon>Klosneuvirinae</taxon>
        <taxon>Theiavirus</taxon>
        <taxon>Theiavirus salishense</taxon>
    </lineage>
</organism>
<evidence type="ECO:0000256" key="1">
    <source>
        <dbReference type="SAM" id="MobiDB-lite"/>
    </source>
</evidence>
<evidence type="ECO:0000313" key="2">
    <source>
        <dbReference type="EMBL" id="ATZ80308.1"/>
    </source>
</evidence>
<proteinExistence type="predicted"/>
<keyword evidence="3" id="KW-1185">Reference proteome</keyword>
<dbReference type="Proteomes" id="UP000240325">
    <property type="component" value="Segment"/>
</dbReference>
<accession>A0A2H4UTU0</accession>
<evidence type="ECO:0000313" key="3">
    <source>
        <dbReference type="Proteomes" id="UP000240325"/>
    </source>
</evidence>
<feature type="compositionally biased region" description="Polar residues" evidence="1">
    <location>
        <begin position="9"/>
        <end position="19"/>
    </location>
</feature>
<protein>
    <submittedName>
        <fullName evidence="2">Uncharacterized protein</fullName>
    </submittedName>
</protein>
<name>A0A2H4UTU0_9VIRU</name>
<sequence>MSIFKKKTQQNTNDNCTSISKEDIINNMPESVSEHENEHLKEKFIEFRWRIYKFPNEKELIEISQKKPKENRLFMSHGNKWIEYKDEHLFEELQKYKDKEYFYYKKI</sequence>
<dbReference type="EMBL" id="MF782455">
    <property type="protein sequence ID" value="ATZ80308.1"/>
    <property type="molecule type" value="Genomic_DNA"/>
</dbReference>
<reference evidence="2" key="1">
    <citation type="journal article" date="2017" name="Elife">
        <title>The kinetoplastid-infecting Bodo saltans virus (BsV), a window into the most abundant giant viruses in the sea.</title>
        <authorList>
            <person name="Deeg C.M."/>
            <person name="Chow C.-E.T."/>
            <person name="Suttle C.A."/>
        </authorList>
    </citation>
    <scope>NUCLEOTIDE SEQUENCE</scope>
    <source>
        <strain evidence="2">NG1</strain>
    </source>
</reference>
<gene>
    <name evidence="2" type="ORF">BMW23_0250</name>
</gene>
<feature type="region of interest" description="Disordered" evidence="1">
    <location>
        <begin position="1"/>
        <end position="22"/>
    </location>
</feature>